<keyword evidence="4" id="KW-1185">Reference proteome</keyword>
<feature type="region of interest" description="Disordered" evidence="1">
    <location>
        <begin position="125"/>
        <end position="178"/>
    </location>
</feature>
<proteinExistence type="predicted"/>
<reference evidence="4" key="1">
    <citation type="submission" date="2024-07" db="EMBL/GenBank/DDBJ databases">
        <title>Two chromosome-level genome assemblies of Korean endemic species Abeliophyllum distichum and Forsythia ovata (Oleaceae).</title>
        <authorList>
            <person name="Jang H."/>
        </authorList>
    </citation>
    <scope>NUCLEOTIDE SEQUENCE [LARGE SCALE GENOMIC DNA]</scope>
</reference>
<evidence type="ECO:0000256" key="1">
    <source>
        <dbReference type="SAM" id="MobiDB-lite"/>
    </source>
</evidence>
<evidence type="ECO:0000313" key="3">
    <source>
        <dbReference type="EMBL" id="KAL2555087.1"/>
    </source>
</evidence>
<dbReference type="PANTHER" id="PTHR33697">
    <property type="entry name" value="T17B22.17 PROTEIN-RELATED"/>
    <property type="match status" value="1"/>
</dbReference>
<dbReference type="EMBL" id="JBFOLJ010000002">
    <property type="protein sequence ID" value="KAL2555087.1"/>
    <property type="molecule type" value="Genomic_DNA"/>
</dbReference>
<gene>
    <name evidence="3" type="ORF">Fot_08706</name>
</gene>
<dbReference type="Proteomes" id="UP001604277">
    <property type="component" value="Unassembled WGS sequence"/>
</dbReference>
<evidence type="ECO:0000313" key="4">
    <source>
        <dbReference type="Proteomes" id="UP001604277"/>
    </source>
</evidence>
<sequence length="692" mass="75363">MGHSGDDNKKAIDASVGGLVWVRRRNGSWWPGRILSPDELPETTLPVQRSGTPIKLLGREDASLDWYNLEKSKRVKAFRCGEYDECIEKAKATASNSSKKTGKYARRDDAIVHAIELESAYIGKNQRESRTRTQGGVHGEHHDFDESESPSSFDSSEESKDFDEDSSSSEDYLDSAQELSASVVSFEEPDHVGLANEQSSPARTLNDSEDDGMIVRRMRGLEELGIGPVSSPKGKRSDVAHVQEFLKRKNRHRTLTKVLESTKMVSVPDAREQLGSPTGSSVLGVSDSKASGLESYESKYNYSITINDNGTSFNASGHANDNALNCKPKEIKISGILGCPENENAGRLFDMPPVAKGKHSSGSSAMISSASQKAQVGGGAQSSQSSLVETLSLGNEELNESGSVCSGTADIHNVGQRIGKGTFEWQLKGKRNSRSRKTDVEIKRDDVYKSGTILVSSFGNSGPSENIQVGKFPSWNRDIPRMKPGTGGQVAELAVPQRLMPYRQSRATINPKYDASDFYLGDCKFDSGLYDVTLEVNTRYRPQHVPYISLMSKLTGRPIVGHPLTVDVLEGGSCDDLISGSECYNSSSELYHDPSKVTLGSQRSDVVIGKRSRGRPRTKNVAPQQLIPPMKLRKSKQRGGSTKKTRKLSSLSGSPEPEEDKPVIEKLGTPVVACVPLKVVFSRLNAALNSSI</sequence>
<feature type="compositionally biased region" description="Basic residues" evidence="1">
    <location>
        <begin position="631"/>
        <end position="647"/>
    </location>
</feature>
<dbReference type="CDD" id="cd05162">
    <property type="entry name" value="PWWP"/>
    <property type="match status" value="1"/>
</dbReference>
<evidence type="ECO:0000259" key="2">
    <source>
        <dbReference type="PROSITE" id="PS50812"/>
    </source>
</evidence>
<comment type="caution">
    <text evidence="3">The sequence shown here is derived from an EMBL/GenBank/DDBJ whole genome shotgun (WGS) entry which is preliminary data.</text>
</comment>
<dbReference type="InterPro" id="IPR044679">
    <property type="entry name" value="PWWP2-like"/>
</dbReference>
<protein>
    <submittedName>
        <fullName evidence="3">Tudor/PWWP/MBT superfamily protein</fullName>
    </submittedName>
</protein>
<feature type="domain" description="PWWP" evidence="2">
    <location>
        <begin position="16"/>
        <end position="71"/>
    </location>
</feature>
<dbReference type="PROSITE" id="PS50812">
    <property type="entry name" value="PWWP"/>
    <property type="match status" value="1"/>
</dbReference>
<dbReference type="Pfam" id="PF00855">
    <property type="entry name" value="PWWP"/>
    <property type="match status" value="1"/>
</dbReference>
<dbReference type="PANTHER" id="PTHR33697:SF1">
    <property type="entry name" value="TUDOR_PWWP_MBT SUPERFAMILY PROTEIN"/>
    <property type="match status" value="1"/>
</dbReference>
<feature type="region of interest" description="Disordered" evidence="1">
    <location>
        <begin position="605"/>
        <end position="662"/>
    </location>
</feature>
<accession>A0ABD1WZC4</accession>
<dbReference type="SUPFAM" id="SSF63748">
    <property type="entry name" value="Tudor/PWWP/MBT"/>
    <property type="match status" value="1"/>
</dbReference>
<feature type="compositionally biased region" description="Acidic residues" evidence="1">
    <location>
        <begin position="160"/>
        <end position="173"/>
    </location>
</feature>
<name>A0ABD1WZC4_9LAMI</name>
<dbReference type="InterPro" id="IPR000313">
    <property type="entry name" value="PWWP_dom"/>
</dbReference>
<organism evidence="3 4">
    <name type="scientific">Forsythia ovata</name>
    <dbReference type="NCBI Taxonomy" id="205694"/>
    <lineage>
        <taxon>Eukaryota</taxon>
        <taxon>Viridiplantae</taxon>
        <taxon>Streptophyta</taxon>
        <taxon>Embryophyta</taxon>
        <taxon>Tracheophyta</taxon>
        <taxon>Spermatophyta</taxon>
        <taxon>Magnoliopsida</taxon>
        <taxon>eudicotyledons</taxon>
        <taxon>Gunneridae</taxon>
        <taxon>Pentapetalae</taxon>
        <taxon>asterids</taxon>
        <taxon>lamiids</taxon>
        <taxon>Lamiales</taxon>
        <taxon>Oleaceae</taxon>
        <taxon>Forsythieae</taxon>
        <taxon>Forsythia</taxon>
    </lineage>
</organism>
<dbReference type="Gene3D" id="2.30.30.140">
    <property type="match status" value="1"/>
</dbReference>
<dbReference type="AlphaFoldDB" id="A0ABD1WZC4"/>